<protein>
    <recommendedName>
        <fullName evidence="6">30S ribosomal protein S9</fullName>
    </recommendedName>
</protein>
<organism evidence="5">
    <name type="scientific">marine metagenome</name>
    <dbReference type="NCBI Taxonomy" id="408172"/>
    <lineage>
        <taxon>unclassified sequences</taxon>
        <taxon>metagenomes</taxon>
        <taxon>ecological metagenomes</taxon>
    </lineage>
</organism>
<evidence type="ECO:0000256" key="3">
    <source>
        <dbReference type="ARBA" id="ARBA00023274"/>
    </source>
</evidence>
<sequence length="132" mass="14735">MVEQQYTYAVGRRKTSVAQVRLYQDAGPVVVGDKLIEDAFPFSTWQQIINEPFTVTNTQGKFRVVAKVKGGGVSGRAGAIRHGISRALAEIDNGRYRDELKKAGLLTRDSRVKERKKPGLKGARKAKQYTKR</sequence>
<dbReference type="InterPro" id="IPR014721">
    <property type="entry name" value="Ribsml_uS5_D2-typ_fold_subgr"/>
</dbReference>
<feature type="region of interest" description="Disordered" evidence="4">
    <location>
        <begin position="107"/>
        <end position="132"/>
    </location>
</feature>
<dbReference type="InterPro" id="IPR000754">
    <property type="entry name" value="Ribosomal_uS9"/>
</dbReference>
<dbReference type="PANTHER" id="PTHR21569">
    <property type="entry name" value="RIBOSOMAL PROTEIN S9"/>
    <property type="match status" value="1"/>
</dbReference>
<evidence type="ECO:0000313" key="5">
    <source>
        <dbReference type="EMBL" id="SVB49903.1"/>
    </source>
</evidence>
<dbReference type="Pfam" id="PF00380">
    <property type="entry name" value="Ribosomal_S9"/>
    <property type="match status" value="1"/>
</dbReference>
<dbReference type="NCBIfam" id="NF001099">
    <property type="entry name" value="PRK00132.1"/>
    <property type="match status" value="1"/>
</dbReference>
<dbReference type="PANTHER" id="PTHR21569:SF1">
    <property type="entry name" value="SMALL RIBOSOMAL SUBUNIT PROTEIN US9M"/>
    <property type="match status" value="1"/>
</dbReference>
<dbReference type="SUPFAM" id="SSF54211">
    <property type="entry name" value="Ribosomal protein S5 domain 2-like"/>
    <property type="match status" value="1"/>
</dbReference>
<evidence type="ECO:0000256" key="1">
    <source>
        <dbReference type="ARBA" id="ARBA00005251"/>
    </source>
</evidence>
<reference evidence="5" key="1">
    <citation type="submission" date="2018-05" db="EMBL/GenBank/DDBJ databases">
        <authorList>
            <person name="Lanie J.A."/>
            <person name="Ng W.-L."/>
            <person name="Kazmierczak K.M."/>
            <person name="Andrzejewski T.M."/>
            <person name="Davidsen T.M."/>
            <person name="Wayne K.J."/>
            <person name="Tettelin H."/>
            <person name="Glass J.I."/>
            <person name="Rusch D."/>
            <person name="Podicherti R."/>
            <person name="Tsui H.-C.T."/>
            <person name="Winkler M.E."/>
        </authorList>
    </citation>
    <scope>NUCLEOTIDE SEQUENCE</scope>
</reference>
<evidence type="ECO:0000256" key="2">
    <source>
        <dbReference type="ARBA" id="ARBA00022980"/>
    </source>
</evidence>
<feature type="compositionally biased region" description="Basic residues" evidence="4">
    <location>
        <begin position="113"/>
        <end position="132"/>
    </location>
</feature>
<evidence type="ECO:0008006" key="6">
    <source>
        <dbReference type="Google" id="ProtNLM"/>
    </source>
</evidence>
<dbReference type="GO" id="GO:0022627">
    <property type="term" value="C:cytosolic small ribosomal subunit"/>
    <property type="evidence" value="ECO:0007669"/>
    <property type="project" value="TreeGrafter"/>
</dbReference>
<dbReference type="GO" id="GO:0003735">
    <property type="term" value="F:structural constituent of ribosome"/>
    <property type="evidence" value="ECO:0007669"/>
    <property type="project" value="InterPro"/>
</dbReference>
<name>A0A382EIZ2_9ZZZZ</name>
<dbReference type="Gene3D" id="3.30.230.10">
    <property type="match status" value="1"/>
</dbReference>
<dbReference type="GO" id="GO:0006412">
    <property type="term" value="P:translation"/>
    <property type="evidence" value="ECO:0007669"/>
    <property type="project" value="InterPro"/>
</dbReference>
<dbReference type="InterPro" id="IPR023035">
    <property type="entry name" value="Ribosomal_uS9_bac/plastid"/>
</dbReference>
<keyword evidence="2" id="KW-0689">Ribosomal protein</keyword>
<proteinExistence type="inferred from homology"/>
<dbReference type="GO" id="GO:0003723">
    <property type="term" value="F:RNA binding"/>
    <property type="evidence" value="ECO:0007669"/>
    <property type="project" value="TreeGrafter"/>
</dbReference>
<comment type="similarity">
    <text evidence="1">Belongs to the universal ribosomal protein uS9 family.</text>
</comment>
<dbReference type="AlphaFoldDB" id="A0A382EIZ2"/>
<accession>A0A382EIZ2</accession>
<dbReference type="HAMAP" id="MF_00532_B">
    <property type="entry name" value="Ribosomal_uS9_B"/>
    <property type="match status" value="1"/>
</dbReference>
<dbReference type="EMBL" id="UINC01044435">
    <property type="protein sequence ID" value="SVB49903.1"/>
    <property type="molecule type" value="Genomic_DNA"/>
</dbReference>
<gene>
    <name evidence="5" type="ORF">METZ01_LOCUS202757</name>
</gene>
<dbReference type="InterPro" id="IPR020568">
    <property type="entry name" value="Ribosomal_Su5_D2-typ_SF"/>
</dbReference>
<keyword evidence="3" id="KW-0687">Ribonucleoprotein</keyword>
<dbReference type="FunFam" id="3.30.230.10:FF:000001">
    <property type="entry name" value="30S ribosomal protein S9"/>
    <property type="match status" value="1"/>
</dbReference>
<evidence type="ECO:0000256" key="4">
    <source>
        <dbReference type="SAM" id="MobiDB-lite"/>
    </source>
</evidence>